<keyword evidence="4" id="KW-1185">Reference proteome</keyword>
<reference evidence="3" key="2">
    <citation type="submission" date="2025-08" db="UniProtKB">
        <authorList>
            <consortium name="Ensembl"/>
        </authorList>
    </citation>
    <scope>IDENTIFICATION</scope>
    <source>
        <strain evidence="3">Thorbecke</strain>
    </source>
</reference>
<dbReference type="GO" id="GO:0006401">
    <property type="term" value="P:RNA catabolic process"/>
    <property type="evidence" value="ECO:0007669"/>
    <property type="project" value="TreeGrafter"/>
</dbReference>
<name>A0A5F9DQ70_RABIT</name>
<dbReference type="GO" id="GO:0005576">
    <property type="term" value="C:extracellular region"/>
    <property type="evidence" value="ECO:0007669"/>
    <property type="project" value="TreeGrafter"/>
</dbReference>
<proteinExistence type="inferred from homology"/>
<dbReference type="Ensembl" id="ENSOCUT00000058784.1">
    <property type="protein sequence ID" value="ENSOCUP00000048180.1"/>
    <property type="gene ID" value="ENSOCUG00000039414.1"/>
</dbReference>
<accession>A0A5F9DQ70</accession>
<evidence type="ECO:0000256" key="2">
    <source>
        <dbReference type="RuleBase" id="RU004328"/>
    </source>
</evidence>
<dbReference type="SMR" id="A0A5F9DQ70"/>
<evidence type="ECO:0000256" key="1">
    <source>
        <dbReference type="ARBA" id="ARBA00007469"/>
    </source>
</evidence>
<dbReference type="SUPFAM" id="SSF55895">
    <property type="entry name" value="Ribonuclease Rh-like"/>
    <property type="match status" value="1"/>
</dbReference>
<dbReference type="GeneTree" id="ENSGT00980000202846"/>
<protein>
    <submittedName>
        <fullName evidence="3">Uncharacterized protein</fullName>
    </submittedName>
</protein>
<sequence>MCHVPQGPVWGQRGPQLCCAAPASAGLPVLGVPGVCGACEGSAPWSSGFARRWQTGAVAWSLPVSPREIGDSECRLTRQEFPQGARSSLRKQCVRTRLHSTANCFHLGFSKLLKLGIKPSINYYHLADFKDALTRVYGVVPKIQCLPPEQDEQVQTIGQIELCYTKEDLHLRNCTEPGEPPPAKRGPWAAAARGLSVCESGPVFYPPPPKH</sequence>
<evidence type="ECO:0000313" key="3">
    <source>
        <dbReference type="Ensembl" id="ENSOCUP00000048180.1"/>
    </source>
</evidence>
<dbReference type="GO" id="GO:0003723">
    <property type="term" value="F:RNA binding"/>
    <property type="evidence" value="ECO:0007669"/>
    <property type="project" value="InterPro"/>
</dbReference>
<dbReference type="InterPro" id="IPR036430">
    <property type="entry name" value="RNase_T2-like_sf"/>
</dbReference>
<organism evidence="3 4">
    <name type="scientific">Oryctolagus cuniculus</name>
    <name type="common">Rabbit</name>
    <dbReference type="NCBI Taxonomy" id="9986"/>
    <lineage>
        <taxon>Eukaryota</taxon>
        <taxon>Metazoa</taxon>
        <taxon>Chordata</taxon>
        <taxon>Craniata</taxon>
        <taxon>Vertebrata</taxon>
        <taxon>Euteleostomi</taxon>
        <taxon>Mammalia</taxon>
        <taxon>Eutheria</taxon>
        <taxon>Euarchontoglires</taxon>
        <taxon>Glires</taxon>
        <taxon>Lagomorpha</taxon>
        <taxon>Leporidae</taxon>
        <taxon>Oryctolagus</taxon>
    </lineage>
</organism>
<evidence type="ECO:0000313" key="4">
    <source>
        <dbReference type="Proteomes" id="UP000001811"/>
    </source>
</evidence>
<dbReference type="InParanoid" id="A0A5F9DQ70"/>
<dbReference type="AlphaFoldDB" id="A0A5F9DQ70"/>
<dbReference type="PANTHER" id="PTHR11240:SF22">
    <property type="entry name" value="RIBONUCLEASE T2"/>
    <property type="match status" value="1"/>
</dbReference>
<dbReference type="PANTHER" id="PTHR11240">
    <property type="entry name" value="RIBONUCLEASE T2"/>
    <property type="match status" value="1"/>
</dbReference>
<reference evidence="3 4" key="1">
    <citation type="journal article" date="2011" name="Nature">
        <title>A high-resolution map of human evolutionary constraint using 29 mammals.</title>
        <authorList>
            <person name="Lindblad-Toh K."/>
            <person name="Garber M."/>
            <person name="Zuk O."/>
            <person name="Lin M.F."/>
            <person name="Parker B.J."/>
            <person name="Washietl S."/>
            <person name="Kheradpour P."/>
            <person name="Ernst J."/>
            <person name="Jordan G."/>
            <person name="Mauceli E."/>
            <person name="Ward L.D."/>
            <person name="Lowe C.B."/>
            <person name="Holloway A.K."/>
            <person name="Clamp M."/>
            <person name="Gnerre S."/>
            <person name="Alfoldi J."/>
            <person name="Beal K."/>
            <person name="Chang J."/>
            <person name="Clawson H."/>
            <person name="Cuff J."/>
            <person name="Di Palma F."/>
            <person name="Fitzgerald S."/>
            <person name="Flicek P."/>
            <person name="Guttman M."/>
            <person name="Hubisz M.J."/>
            <person name="Jaffe D.B."/>
            <person name="Jungreis I."/>
            <person name="Kent W.J."/>
            <person name="Kostka D."/>
            <person name="Lara M."/>
            <person name="Martins A.L."/>
            <person name="Massingham T."/>
            <person name="Moltke I."/>
            <person name="Raney B.J."/>
            <person name="Rasmussen M.D."/>
            <person name="Robinson J."/>
            <person name="Stark A."/>
            <person name="Vilella A.J."/>
            <person name="Wen J."/>
            <person name="Xie X."/>
            <person name="Zody M.C."/>
            <person name="Baldwin J."/>
            <person name="Bloom T."/>
            <person name="Chin C.W."/>
            <person name="Heiman D."/>
            <person name="Nicol R."/>
            <person name="Nusbaum C."/>
            <person name="Young S."/>
            <person name="Wilkinson J."/>
            <person name="Worley K.C."/>
            <person name="Kovar C.L."/>
            <person name="Muzny D.M."/>
            <person name="Gibbs R.A."/>
            <person name="Cree A."/>
            <person name="Dihn H.H."/>
            <person name="Fowler G."/>
            <person name="Jhangiani S."/>
            <person name="Joshi V."/>
            <person name="Lee S."/>
            <person name="Lewis L.R."/>
            <person name="Nazareth L.V."/>
            <person name="Okwuonu G."/>
            <person name="Santibanez J."/>
            <person name="Warren W.C."/>
            <person name="Mardis E.R."/>
            <person name="Weinstock G.M."/>
            <person name="Wilson R.K."/>
            <person name="Delehaunty K."/>
            <person name="Dooling D."/>
            <person name="Fronik C."/>
            <person name="Fulton L."/>
            <person name="Fulton B."/>
            <person name="Graves T."/>
            <person name="Minx P."/>
            <person name="Sodergren E."/>
            <person name="Birney E."/>
            <person name="Margulies E.H."/>
            <person name="Herrero J."/>
            <person name="Green E.D."/>
            <person name="Haussler D."/>
            <person name="Siepel A."/>
            <person name="Goldman N."/>
            <person name="Pollard K.S."/>
            <person name="Pedersen J.S."/>
            <person name="Lander E.S."/>
            <person name="Kellis M."/>
        </authorList>
    </citation>
    <scope>NUCLEOTIDE SEQUENCE [LARGE SCALE GENOMIC DNA]</scope>
    <source>
        <strain evidence="4">Thorbecke</strain>
    </source>
</reference>
<dbReference type="Bgee" id="ENSOCUG00000039414">
    <property type="expression patterns" value="Expressed in blood and 17 other cell types or tissues"/>
</dbReference>
<dbReference type="Gene3D" id="3.90.730.10">
    <property type="entry name" value="Ribonuclease T2-like"/>
    <property type="match status" value="1"/>
</dbReference>
<dbReference type="GO" id="GO:0033897">
    <property type="term" value="F:ribonuclease T2 activity"/>
    <property type="evidence" value="ECO:0007669"/>
    <property type="project" value="InterPro"/>
</dbReference>
<dbReference type="Pfam" id="PF00445">
    <property type="entry name" value="Ribonuclease_T2"/>
    <property type="match status" value="1"/>
</dbReference>
<reference evidence="3" key="3">
    <citation type="submission" date="2025-09" db="UniProtKB">
        <authorList>
            <consortium name="Ensembl"/>
        </authorList>
    </citation>
    <scope>IDENTIFICATION</scope>
    <source>
        <strain evidence="3">Thorbecke</strain>
    </source>
</reference>
<dbReference type="STRING" id="9986.ENSOCUP00000048180"/>
<comment type="similarity">
    <text evidence="1 2">Belongs to the RNase T2 family.</text>
</comment>
<dbReference type="InterPro" id="IPR001568">
    <property type="entry name" value="RNase_T2-like"/>
</dbReference>
<dbReference type="Proteomes" id="UP000001811">
    <property type="component" value="Unplaced"/>
</dbReference>